<accession>A0ABD3PH09</accession>
<evidence type="ECO:0000256" key="1">
    <source>
        <dbReference type="SAM" id="MobiDB-lite"/>
    </source>
</evidence>
<dbReference type="SMART" id="SM00516">
    <property type="entry name" value="SEC14"/>
    <property type="match status" value="1"/>
</dbReference>
<dbReference type="InterPro" id="IPR011074">
    <property type="entry name" value="CRAL/TRIO_N_dom"/>
</dbReference>
<dbReference type="Proteomes" id="UP001516023">
    <property type="component" value="Unassembled WGS sequence"/>
</dbReference>
<dbReference type="AlphaFoldDB" id="A0ABD3PH09"/>
<dbReference type="InterPro" id="IPR001251">
    <property type="entry name" value="CRAL-TRIO_dom"/>
</dbReference>
<dbReference type="EMBL" id="JABMIG020000178">
    <property type="protein sequence ID" value="KAL3787254.1"/>
    <property type="molecule type" value="Genomic_DNA"/>
</dbReference>
<dbReference type="InterPro" id="IPR036273">
    <property type="entry name" value="CRAL/TRIO_N_dom_sf"/>
</dbReference>
<sequence>MARKKINLGCAASLFHCFTSSKKKKDAPIDLTKNNGDNPEPHSNTRQTPQNPNEINSTDAANDTSRAVRFLPPPTAEIEPPPQCPLSPKSDRASLCSATSGGSVYLDALEDHPDFPNNNDDPDDNIDDDFNDSFQSLLIDGQFFFSARDYDATTDGAVSPEVLEGIKLYPPIPTTMPDPVTKYPISSSDMQTLLYSYQHPRVKEEKEEVVETEKKEEEANEIMMENATDLVGGALEHQAMTLMSVKKEGAMEAILDSTSFLLEELKLPAVKVRERGFPGELTEMELEAVKLFKKELEVRDPIYYDIVRSFSSVEKEAFALCRFLRARKFDVDKVFELLNEAKDGFEVAQKNNFYPDLEMALGFPRSVFLSQYPAVFSGIARNGCPVMYLRAGEIRPEGVKCLVTIDKVDRYFWSDIMHTLRPLIGEGRRINPNLVRCENLNIYDLKGISKAQITSDTFEMIKVGNQVMTAFPETLHCLLIINAPSWFGLVWSVAKKLIDPRTASKIEVFTDSKKGIARMNELIDQNQIPLDYGGSGPALAASAAGVGRESSDNGSVGSRKIVVLNHLIKLSKKQLQQKHQFTLEKGRHVTLKVYTRCSTSVDVTLYKGDSERVITDIDVVGDSDEEDQPYSRTIGACVGPGNFTIKLTGTVPGIFLILGLMNANDDE</sequence>
<dbReference type="Pfam" id="PF03765">
    <property type="entry name" value="CRAL_TRIO_N"/>
    <property type="match status" value="1"/>
</dbReference>
<feature type="domain" description="CRAL-TRIO" evidence="2">
    <location>
        <begin position="364"/>
        <end position="540"/>
    </location>
</feature>
<dbReference type="Pfam" id="PF00650">
    <property type="entry name" value="CRAL_TRIO"/>
    <property type="match status" value="1"/>
</dbReference>
<dbReference type="Gene3D" id="3.40.525.10">
    <property type="entry name" value="CRAL-TRIO lipid binding domain"/>
    <property type="match status" value="1"/>
</dbReference>
<comment type="caution">
    <text evidence="3">The sequence shown here is derived from an EMBL/GenBank/DDBJ whole genome shotgun (WGS) entry which is preliminary data.</text>
</comment>
<feature type="region of interest" description="Disordered" evidence="1">
    <location>
        <begin position="21"/>
        <end position="95"/>
    </location>
</feature>
<feature type="compositionally biased region" description="Polar residues" evidence="1">
    <location>
        <begin position="32"/>
        <end position="65"/>
    </location>
</feature>
<dbReference type="PROSITE" id="PS50191">
    <property type="entry name" value="CRAL_TRIO"/>
    <property type="match status" value="1"/>
</dbReference>
<dbReference type="CDD" id="cd00170">
    <property type="entry name" value="SEC14"/>
    <property type="match status" value="1"/>
</dbReference>
<reference evidence="3 4" key="1">
    <citation type="journal article" date="2020" name="G3 (Bethesda)">
        <title>Improved Reference Genome for Cyclotella cryptica CCMP332, a Model for Cell Wall Morphogenesis, Salinity Adaptation, and Lipid Production in Diatoms (Bacillariophyta).</title>
        <authorList>
            <person name="Roberts W.R."/>
            <person name="Downey K.M."/>
            <person name="Ruck E.C."/>
            <person name="Traller J.C."/>
            <person name="Alverson A.J."/>
        </authorList>
    </citation>
    <scope>NUCLEOTIDE SEQUENCE [LARGE SCALE GENOMIC DNA]</scope>
    <source>
        <strain evidence="3 4">CCMP332</strain>
    </source>
</reference>
<dbReference type="SUPFAM" id="SSF52087">
    <property type="entry name" value="CRAL/TRIO domain"/>
    <property type="match status" value="1"/>
</dbReference>
<protein>
    <recommendedName>
        <fullName evidence="2">CRAL-TRIO domain-containing protein</fullName>
    </recommendedName>
</protein>
<evidence type="ECO:0000313" key="3">
    <source>
        <dbReference type="EMBL" id="KAL3787254.1"/>
    </source>
</evidence>
<keyword evidence="4" id="KW-1185">Reference proteome</keyword>
<dbReference type="InterPro" id="IPR036865">
    <property type="entry name" value="CRAL-TRIO_dom_sf"/>
</dbReference>
<dbReference type="PANTHER" id="PTHR45657">
    <property type="entry name" value="CRAL-TRIO DOMAIN-CONTAINING PROTEIN YKL091C-RELATED"/>
    <property type="match status" value="1"/>
</dbReference>
<evidence type="ECO:0000313" key="4">
    <source>
        <dbReference type="Proteomes" id="UP001516023"/>
    </source>
</evidence>
<dbReference type="SUPFAM" id="SSF46938">
    <property type="entry name" value="CRAL/TRIO N-terminal domain"/>
    <property type="match status" value="1"/>
</dbReference>
<feature type="compositionally biased region" description="Pro residues" evidence="1">
    <location>
        <begin position="71"/>
        <end position="85"/>
    </location>
</feature>
<dbReference type="InterPro" id="IPR051026">
    <property type="entry name" value="PI/PC_transfer"/>
</dbReference>
<gene>
    <name evidence="3" type="ORF">HJC23_004128</name>
</gene>
<evidence type="ECO:0000259" key="2">
    <source>
        <dbReference type="PROSITE" id="PS50191"/>
    </source>
</evidence>
<dbReference type="SMART" id="SM01100">
    <property type="entry name" value="CRAL_TRIO_N"/>
    <property type="match status" value="1"/>
</dbReference>
<organism evidence="3 4">
    <name type="scientific">Cyclotella cryptica</name>
    <dbReference type="NCBI Taxonomy" id="29204"/>
    <lineage>
        <taxon>Eukaryota</taxon>
        <taxon>Sar</taxon>
        <taxon>Stramenopiles</taxon>
        <taxon>Ochrophyta</taxon>
        <taxon>Bacillariophyta</taxon>
        <taxon>Coscinodiscophyceae</taxon>
        <taxon>Thalassiosirophycidae</taxon>
        <taxon>Stephanodiscales</taxon>
        <taxon>Stephanodiscaceae</taxon>
        <taxon>Cyclotella</taxon>
    </lineage>
</organism>
<name>A0ABD3PH09_9STRA</name>
<dbReference type="PANTHER" id="PTHR45657:SF1">
    <property type="entry name" value="CRAL-TRIO DOMAIN-CONTAINING PROTEIN YKL091C-RELATED"/>
    <property type="match status" value="1"/>
</dbReference>
<proteinExistence type="predicted"/>